<sequence length="767" mass="80565">MSILGTRVVRTEDPLFLTRGAVYTDDLTDERLTGALHATFVRSDVAHGTVTSVDASAAREAPGVVAVYTAEDLGDLQPVPPPLPFLDAGFSRPWLVPVGGRVHFVGDLVAVVLTEERYQGEDAAEQVVVDIDPLPAVVTTKAAATDEVVLFPEVGTNKVAAFGEPAPEDFFADCEVVVRREIVNQRVAAAPLETRAASAAWGEDGRVTIWCTNQGAQQAKGQIAGWLGLDPALVHLITPDVGGGFGAKIGADQEYAFVAWLAQQVGRPVRWSESRSENMTGMLQGRAQDQVVTIGGSRDGKVTAYSLEVTQDCGAYPRIGTVLPTLTMLMAAAVYDIPKVHAQATCYATNGTSIGAYRGAGRPEATAAVERAMDLFAAEIGMDPAEVRRINFIPTFTEPVQTASGATYDSGDYEAALDRVLEAAGYAELRAEQARRRERGDVRQLGIGVSAYVEITGADSGHGTSENAELEVHPDGTATVLTGTSPHGQGHATTWAMLASEQLGIPVEKITVLHGDTDRIPDGGGTMGSRSLQQGGAAVHQAAVELVEVARKRAAELLEANPDDLEVDLANAGLSVKGTPGVGVTWAQLAADEQLIVQTTFTANAPTFPFGAHVAVVMTDVESGKAVVTRLVTVDDAGTIINPLLAEGQRHGGIAQGVGQALLEEILYDEDGNPQTSTFADYPFVSATELPSFELVEMATPTPMNPLGAKGIGEAGTIGSTPAVQSAVVDSVAHLGVRHVDMPATSMRVWRAIREAQNSGAQKGSTN</sequence>
<organism evidence="4 5">
    <name type="scientific">Klenkia brasiliensis</name>
    <dbReference type="NCBI Taxonomy" id="333142"/>
    <lineage>
        <taxon>Bacteria</taxon>
        <taxon>Bacillati</taxon>
        <taxon>Actinomycetota</taxon>
        <taxon>Actinomycetes</taxon>
        <taxon>Geodermatophilales</taxon>
        <taxon>Geodermatophilaceae</taxon>
        <taxon>Klenkia</taxon>
    </lineage>
</organism>
<dbReference type="GO" id="GO:0016491">
    <property type="term" value="F:oxidoreductase activity"/>
    <property type="evidence" value="ECO:0007669"/>
    <property type="project" value="UniProtKB-KW"/>
</dbReference>
<dbReference type="Pfam" id="PF02738">
    <property type="entry name" value="MoCoBD_1"/>
    <property type="match status" value="1"/>
</dbReference>
<evidence type="ECO:0000259" key="3">
    <source>
        <dbReference type="SMART" id="SM01008"/>
    </source>
</evidence>
<dbReference type="SUPFAM" id="SSF56003">
    <property type="entry name" value="Molybdenum cofactor-binding domain"/>
    <property type="match status" value="1"/>
</dbReference>
<dbReference type="SMART" id="SM01008">
    <property type="entry name" value="Ald_Xan_dh_C"/>
    <property type="match status" value="1"/>
</dbReference>
<dbReference type="OrthoDB" id="135295at2"/>
<gene>
    <name evidence="4" type="ORF">SAMN05660324_1564</name>
</gene>
<dbReference type="InterPro" id="IPR008274">
    <property type="entry name" value="AldOxase/xan_DH_MoCoBD1"/>
</dbReference>
<dbReference type="InterPro" id="IPR000674">
    <property type="entry name" value="Ald_Oxase/Xan_DH_a/b"/>
</dbReference>
<dbReference type="Gene3D" id="3.30.365.10">
    <property type="entry name" value="Aldehyde oxidase/xanthine dehydrogenase, molybdopterin binding domain"/>
    <property type="match status" value="4"/>
</dbReference>
<keyword evidence="2" id="KW-0560">Oxidoreductase</keyword>
<proteinExistence type="predicted"/>
<keyword evidence="1" id="KW-0500">Molybdenum</keyword>
<dbReference type="EMBL" id="FNCF01000002">
    <property type="protein sequence ID" value="SDG00342.1"/>
    <property type="molecule type" value="Genomic_DNA"/>
</dbReference>
<keyword evidence="5" id="KW-1185">Reference proteome</keyword>
<dbReference type="PANTHER" id="PTHR11908">
    <property type="entry name" value="XANTHINE DEHYDROGENASE"/>
    <property type="match status" value="1"/>
</dbReference>
<name>A0A1G7QPB0_9ACTN</name>
<dbReference type="PANTHER" id="PTHR11908:SF132">
    <property type="entry name" value="ALDEHYDE OXIDASE 1-RELATED"/>
    <property type="match status" value="1"/>
</dbReference>
<evidence type="ECO:0000313" key="4">
    <source>
        <dbReference type="EMBL" id="SDG00342.1"/>
    </source>
</evidence>
<accession>A0A1G7QPB0</accession>
<dbReference type="AlphaFoldDB" id="A0A1G7QPB0"/>
<dbReference type="InterPro" id="IPR016208">
    <property type="entry name" value="Ald_Oxase/xanthine_DH-like"/>
</dbReference>
<dbReference type="Gene3D" id="3.90.1170.50">
    <property type="entry name" value="Aldehyde oxidase/xanthine dehydrogenase, a/b hammerhead"/>
    <property type="match status" value="1"/>
</dbReference>
<evidence type="ECO:0000313" key="5">
    <source>
        <dbReference type="Proteomes" id="UP000198863"/>
    </source>
</evidence>
<protein>
    <submittedName>
        <fullName evidence="4">Carbon-monoxide dehydrogenase large subunit</fullName>
    </submittedName>
</protein>
<evidence type="ECO:0000256" key="2">
    <source>
        <dbReference type="ARBA" id="ARBA00023002"/>
    </source>
</evidence>
<dbReference type="Pfam" id="PF20256">
    <property type="entry name" value="MoCoBD_2"/>
    <property type="match status" value="1"/>
</dbReference>
<dbReference type="RefSeq" id="WP_091060994.1">
    <property type="nucleotide sequence ID" value="NZ_FNCF01000002.1"/>
</dbReference>
<dbReference type="GO" id="GO:0005506">
    <property type="term" value="F:iron ion binding"/>
    <property type="evidence" value="ECO:0007669"/>
    <property type="project" value="InterPro"/>
</dbReference>
<evidence type="ECO:0000256" key="1">
    <source>
        <dbReference type="ARBA" id="ARBA00022505"/>
    </source>
</evidence>
<reference evidence="5" key="1">
    <citation type="submission" date="2016-10" db="EMBL/GenBank/DDBJ databases">
        <authorList>
            <person name="Varghese N."/>
            <person name="Submissions S."/>
        </authorList>
    </citation>
    <scope>NUCLEOTIDE SEQUENCE [LARGE SCALE GENOMIC DNA]</scope>
    <source>
        <strain evidence="5">DSM 44526</strain>
    </source>
</reference>
<dbReference type="Proteomes" id="UP000198863">
    <property type="component" value="Unassembled WGS sequence"/>
</dbReference>
<dbReference type="InterPro" id="IPR046867">
    <property type="entry name" value="AldOxase/xan_DH_MoCoBD2"/>
</dbReference>
<dbReference type="InterPro" id="IPR036856">
    <property type="entry name" value="Ald_Oxase/Xan_DH_a/b_sf"/>
</dbReference>
<feature type="domain" description="Aldehyde oxidase/xanthine dehydrogenase a/b hammerhead" evidence="3">
    <location>
        <begin position="19"/>
        <end position="135"/>
    </location>
</feature>
<dbReference type="InterPro" id="IPR037165">
    <property type="entry name" value="AldOxase/xan_DH_Mopterin-bd_sf"/>
</dbReference>
<dbReference type="SUPFAM" id="SSF54665">
    <property type="entry name" value="CO dehydrogenase molybdoprotein N-domain-like"/>
    <property type="match status" value="1"/>
</dbReference>
<dbReference type="Pfam" id="PF01315">
    <property type="entry name" value="Ald_Xan_dh_C"/>
    <property type="match status" value="1"/>
</dbReference>